<keyword evidence="4 7" id="KW-0812">Transmembrane</keyword>
<evidence type="ECO:0000259" key="8">
    <source>
        <dbReference type="Pfam" id="PF01618"/>
    </source>
</evidence>
<reference evidence="9" key="1">
    <citation type="submission" date="2019-08" db="EMBL/GenBank/DDBJ databases">
        <authorList>
            <person name="Kucharzyk K."/>
            <person name="Murdoch R.W."/>
            <person name="Higgins S."/>
            <person name="Loffler F."/>
        </authorList>
    </citation>
    <scope>NUCLEOTIDE SEQUENCE</scope>
</reference>
<evidence type="ECO:0000256" key="1">
    <source>
        <dbReference type="ARBA" id="ARBA00004651"/>
    </source>
</evidence>
<keyword evidence="3" id="KW-1003">Cell membrane</keyword>
<dbReference type="EMBL" id="VSSQ01065544">
    <property type="protein sequence ID" value="MPN18258.1"/>
    <property type="molecule type" value="Genomic_DNA"/>
</dbReference>
<dbReference type="PANTHER" id="PTHR30625">
    <property type="entry name" value="PROTEIN TOLQ"/>
    <property type="match status" value="1"/>
</dbReference>
<feature type="transmembrane region" description="Helical" evidence="7">
    <location>
        <begin position="33"/>
        <end position="55"/>
    </location>
</feature>
<gene>
    <name evidence="9" type="ORF">SDC9_165618</name>
</gene>
<evidence type="ECO:0000256" key="6">
    <source>
        <dbReference type="ARBA" id="ARBA00023136"/>
    </source>
</evidence>
<organism evidence="9">
    <name type="scientific">bioreactor metagenome</name>
    <dbReference type="NCBI Taxonomy" id="1076179"/>
    <lineage>
        <taxon>unclassified sequences</taxon>
        <taxon>metagenomes</taxon>
        <taxon>ecological metagenomes</taxon>
    </lineage>
</organism>
<dbReference type="AlphaFoldDB" id="A0A645FUS3"/>
<sequence length="86" mass="9457">MIGFLGTVIGMIQAFYNMSQAGSNVDITLLSGGIYTAMVTTVAGLVVGIMAYFGYNYLVARIDKIVYKMESYTIEFMDLLHEPANK</sequence>
<dbReference type="InterPro" id="IPR002898">
    <property type="entry name" value="MotA_ExbB_proton_chnl"/>
</dbReference>
<keyword evidence="6 7" id="KW-0472">Membrane</keyword>
<name>A0A645FUS3_9ZZZZ</name>
<dbReference type="InterPro" id="IPR050790">
    <property type="entry name" value="ExbB/TolQ_transport"/>
</dbReference>
<keyword evidence="5 7" id="KW-1133">Transmembrane helix</keyword>
<evidence type="ECO:0000256" key="4">
    <source>
        <dbReference type="ARBA" id="ARBA00022692"/>
    </source>
</evidence>
<dbReference type="GO" id="GO:0005886">
    <property type="term" value="C:plasma membrane"/>
    <property type="evidence" value="ECO:0007669"/>
    <property type="project" value="UniProtKB-SubCell"/>
</dbReference>
<protein>
    <recommendedName>
        <fullName evidence="8">MotA/TolQ/ExbB proton channel domain-containing protein</fullName>
    </recommendedName>
</protein>
<comment type="similarity">
    <text evidence="2">Belongs to the ExbB/TolQ family.</text>
</comment>
<evidence type="ECO:0000313" key="9">
    <source>
        <dbReference type="EMBL" id="MPN18258.1"/>
    </source>
</evidence>
<feature type="domain" description="MotA/TolQ/ExbB proton channel" evidence="8">
    <location>
        <begin position="1"/>
        <end position="70"/>
    </location>
</feature>
<evidence type="ECO:0000256" key="5">
    <source>
        <dbReference type="ARBA" id="ARBA00022989"/>
    </source>
</evidence>
<accession>A0A645FUS3</accession>
<evidence type="ECO:0000256" key="2">
    <source>
        <dbReference type="ARBA" id="ARBA00010442"/>
    </source>
</evidence>
<proteinExistence type="inferred from homology"/>
<comment type="subcellular location">
    <subcellularLocation>
        <location evidence="1">Cell membrane</location>
        <topology evidence="1">Multi-pass membrane protein</topology>
    </subcellularLocation>
</comment>
<comment type="caution">
    <text evidence="9">The sequence shown here is derived from an EMBL/GenBank/DDBJ whole genome shotgun (WGS) entry which is preliminary data.</text>
</comment>
<dbReference type="Pfam" id="PF01618">
    <property type="entry name" value="MotA_ExbB"/>
    <property type="match status" value="1"/>
</dbReference>
<evidence type="ECO:0000256" key="3">
    <source>
        <dbReference type="ARBA" id="ARBA00022475"/>
    </source>
</evidence>
<evidence type="ECO:0000256" key="7">
    <source>
        <dbReference type="SAM" id="Phobius"/>
    </source>
</evidence>
<dbReference type="PANTHER" id="PTHR30625:SF17">
    <property type="entry name" value="TOLQ-RELATED"/>
    <property type="match status" value="1"/>
</dbReference>
<dbReference type="GO" id="GO:0017038">
    <property type="term" value="P:protein import"/>
    <property type="evidence" value="ECO:0007669"/>
    <property type="project" value="TreeGrafter"/>
</dbReference>